<dbReference type="PaxDb" id="4113-PGSC0003DMT400097646"/>
<dbReference type="AlphaFoldDB" id="M1E135"/>
<evidence type="ECO:0000256" key="1">
    <source>
        <dbReference type="SAM" id="Coils"/>
    </source>
</evidence>
<name>M1E135_SOLTU</name>
<keyword evidence="4" id="KW-1185">Reference proteome</keyword>
<organism evidence="3 4">
    <name type="scientific">Solanum tuberosum</name>
    <name type="common">Potato</name>
    <dbReference type="NCBI Taxonomy" id="4113"/>
    <lineage>
        <taxon>Eukaryota</taxon>
        <taxon>Viridiplantae</taxon>
        <taxon>Streptophyta</taxon>
        <taxon>Embryophyta</taxon>
        <taxon>Tracheophyta</taxon>
        <taxon>Spermatophyta</taxon>
        <taxon>Magnoliopsida</taxon>
        <taxon>eudicotyledons</taxon>
        <taxon>Gunneridae</taxon>
        <taxon>Pentapetalae</taxon>
        <taxon>asterids</taxon>
        <taxon>lamiids</taxon>
        <taxon>Solanales</taxon>
        <taxon>Solanaceae</taxon>
        <taxon>Solanoideae</taxon>
        <taxon>Solaneae</taxon>
        <taxon>Solanum</taxon>
    </lineage>
</organism>
<dbReference type="Gramene" id="PGSC0003DMT400097646">
    <property type="protein sequence ID" value="PGSC0003DMT400097646"/>
    <property type="gene ID" value="PGSC0003DMG400047217"/>
</dbReference>
<dbReference type="HOGENOM" id="CLU_165090_0_0_1"/>
<dbReference type="InParanoid" id="M1E135"/>
<dbReference type="EnsemblPlants" id="PGSC0003DMT400097646">
    <property type="protein sequence ID" value="PGSC0003DMT400097646"/>
    <property type="gene ID" value="PGSC0003DMG400047217"/>
</dbReference>
<protein>
    <submittedName>
        <fullName evidence="3">Uncharacterized protein</fullName>
    </submittedName>
</protein>
<keyword evidence="1" id="KW-0175">Coiled coil</keyword>
<dbReference type="Proteomes" id="UP000011115">
    <property type="component" value="Unassembled WGS sequence"/>
</dbReference>
<sequence>MVEHPYFTRSKDPKDSFSDQCLSKGKEKMVETVENTDLNEITVNDPIIAEQNKLIAQLFQQIAEMRAEMNKTRNLTNLVIIANTPTPDNERPPLHFPTSDPKPFIID</sequence>
<proteinExistence type="predicted"/>
<evidence type="ECO:0000313" key="3">
    <source>
        <dbReference type="EnsemblPlants" id="PGSC0003DMT400097646"/>
    </source>
</evidence>
<reference evidence="4" key="1">
    <citation type="journal article" date="2011" name="Nature">
        <title>Genome sequence and analysis of the tuber crop potato.</title>
        <authorList>
            <consortium name="The Potato Genome Sequencing Consortium"/>
        </authorList>
    </citation>
    <scope>NUCLEOTIDE SEQUENCE [LARGE SCALE GENOMIC DNA]</scope>
    <source>
        <strain evidence="4">cv. DM1-3 516 R44</strain>
    </source>
</reference>
<feature type="coiled-coil region" evidence="1">
    <location>
        <begin position="48"/>
        <end position="75"/>
    </location>
</feature>
<reference evidence="3" key="2">
    <citation type="submission" date="2015-06" db="UniProtKB">
        <authorList>
            <consortium name="EnsemblPlants"/>
        </authorList>
    </citation>
    <scope>IDENTIFICATION</scope>
    <source>
        <strain evidence="3">DM1-3 516 R44</strain>
    </source>
</reference>
<evidence type="ECO:0000313" key="4">
    <source>
        <dbReference type="Proteomes" id="UP000011115"/>
    </source>
</evidence>
<evidence type="ECO:0000256" key="2">
    <source>
        <dbReference type="SAM" id="MobiDB-lite"/>
    </source>
</evidence>
<accession>M1E135</accession>
<feature type="region of interest" description="Disordered" evidence="2">
    <location>
        <begin position="83"/>
        <end position="107"/>
    </location>
</feature>